<comment type="caution">
    <text evidence="4">The sequence shown here is derived from an EMBL/GenBank/DDBJ whole genome shotgun (WGS) entry which is preliminary data.</text>
</comment>
<reference evidence="4 5" key="1">
    <citation type="submission" date="2020-03" db="EMBL/GenBank/DDBJ databases">
        <title>Genomic Encyclopedia of Type Strains, Phase IV (KMG-IV): sequencing the most valuable type-strain genomes for metagenomic binning, comparative biology and taxonomic classification.</title>
        <authorList>
            <person name="Goeker M."/>
        </authorList>
    </citation>
    <scope>NUCLEOTIDE SEQUENCE [LARGE SCALE GENOMIC DNA]</scope>
    <source>
        <strain evidence="4 5">DSM 19867</strain>
    </source>
</reference>
<keyword evidence="2" id="KW-0812">Transmembrane</keyword>
<accession>A0A846N112</accession>
<evidence type="ECO:0000313" key="5">
    <source>
        <dbReference type="Proteomes" id="UP000570514"/>
    </source>
</evidence>
<protein>
    <submittedName>
        <fullName evidence="4">Uncharacterized protein YraI</fullName>
    </submittedName>
</protein>
<evidence type="ECO:0000313" key="4">
    <source>
        <dbReference type="EMBL" id="NIK89608.1"/>
    </source>
</evidence>
<evidence type="ECO:0000256" key="3">
    <source>
        <dbReference type="SAM" id="SignalP"/>
    </source>
</evidence>
<feature type="compositionally biased region" description="Basic and acidic residues" evidence="1">
    <location>
        <begin position="105"/>
        <end position="114"/>
    </location>
</feature>
<sequence length="122" mass="14126">MRKLLTAALALTVGFGTLAASAAKADPYDYGRRGGWHEYRYVERDYRDYRGYRDDRYRRHHDNTGTAIAVGVGLIALTAILASQNNDRHYDDVRYAPPPPPPPPRDYEWRDQRETYYGPYGR</sequence>
<feature type="signal peptide" evidence="3">
    <location>
        <begin position="1"/>
        <end position="25"/>
    </location>
</feature>
<keyword evidence="2" id="KW-0472">Membrane</keyword>
<dbReference type="RefSeq" id="WP_167083680.1">
    <property type="nucleotide sequence ID" value="NZ_BAAADC010000001.1"/>
</dbReference>
<evidence type="ECO:0000256" key="2">
    <source>
        <dbReference type="SAM" id="Phobius"/>
    </source>
</evidence>
<name>A0A846N112_9PROT</name>
<feature type="chain" id="PRO_5032353171" evidence="3">
    <location>
        <begin position="26"/>
        <end position="122"/>
    </location>
</feature>
<gene>
    <name evidence="4" type="ORF">FHS83_002926</name>
</gene>
<dbReference type="AlphaFoldDB" id="A0A846N112"/>
<dbReference type="Proteomes" id="UP000570514">
    <property type="component" value="Unassembled WGS sequence"/>
</dbReference>
<feature type="transmembrane region" description="Helical" evidence="2">
    <location>
        <begin position="64"/>
        <end position="82"/>
    </location>
</feature>
<evidence type="ECO:0000256" key="1">
    <source>
        <dbReference type="SAM" id="MobiDB-lite"/>
    </source>
</evidence>
<keyword evidence="3" id="KW-0732">Signal</keyword>
<dbReference type="EMBL" id="JAASRM010000001">
    <property type="protein sequence ID" value="NIK89608.1"/>
    <property type="molecule type" value="Genomic_DNA"/>
</dbReference>
<organism evidence="4 5">
    <name type="scientific">Rhizomicrobium palustre</name>
    <dbReference type="NCBI Taxonomy" id="189966"/>
    <lineage>
        <taxon>Bacteria</taxon>
        <taxon>Pseudomonadati</taxon>
        <taxon>Pseudomonadota</taxon>
        <taxon>Alphaproteobacteria</taxon>
        <taxon>Micropepsales</taxon>
        <taxon>Micropepsaceae</taxon>
        <taxon>Rhizomicrobium</taxon>
    </lineage>
</organism>
<feature type="region of interest" description="Disordered" evidence="1">
    <location>
        <begin position="88"/>
        <end position="122"/>
    </location>
</feature>
<keyword evidence="5" id="KW-1185">Reference proteome</keyword>
<proteinExistence type="predicted"/>
<keyword evidence="2" id="KW-1133">Transmembrane helix</keyword>